<dbReference type="GO" id="GO:0007018">
    <property type="term" value="P:microtubule-based movement"/>
    <property type="evidence" value="ECO:0007669"/>
    <property type="project" value="InterPro"/>
</dbReference>
<dbReference type="InterPro" id="IPR026983">
    <property type="entry name" value="DHC"/>
</dbReference>
<dbReference type="FunFam" id="3.40.50.300:FF:002357">
    <property type="entry name" value="Glutathione S-transferase class-mu 26 kDa isozyme"/>
    <property type="match status" value="1"/>
</dbReference>
<dbReference type="GO" id="GO:0045505">
    <property type="term" value="F:dynein intermediate chain binding"/>
    <property type="evidence" value="ECO:0007669"/>
    <property type="project" value="InterPro"/>
</dbReference>
<dbReference type="Proteomes" id="UP000221165">
    <property type="component" value="Unassembled WGS sequence"/>
</dbReference>
<dbReference type="GO" id="GO:0051959">
    <property type="term" value="F:dynein light intermediate chain binding"/>
    <property type="evidence" value="ECO:0007669"/>
    <property type="project" value="InterPro"/>
</dbReference>
<dbReference type="GO" id="GO:0005524">
    <property type="term" value="F:ATP binding"/>
    <property type="evidence" value="ECO:0007669"/>
    <property type="project" value="InterPro"/>
</dbReference>
<evidence type="ECO:0000313" key="3">
    <source>
        <dbReference type="Proteomes" id="UP000221165"/>
    </source>
</evidence>
<dbReference type="FunFam" id="1.10.8.710:FF:000009">
    <property type="entry name" value="Dynein heavy chain-like protein"/>
    <property type="match status" value="1"/>
</dbReference>
<dbReference type="PANTHER" id="PTHR45703:SF36">
    <property type="entry name" value="DYNEIN HEAVY CHAIN, CYTOPLASMIC"/>
    <property type="match status" value="1"/>
</dbReference>
<dbReference type="RefSeq" id="XP_067925299.1">
    <property type="nucleotide sequence ID" value="XM_068062725.1"/>
</dbReference>
<dbReference type="InterPro" id="IPR043157">
    <property type="entry name" value="Dynein_AAA1S"/>
</dbReference>
<dbReference type="InterPro" id="IPR035699">
    <property type="entry name" value="AAA_6"/>
</dbReference>
<gene>
    <name evidence="2" type="ORF">CSUI_002525</name>
</gene>
<dbReference type="SUPFAM" id="SSF52540">
    <property type="entry name" value="P-loop containing nucleoside triphosphate hydrolases"/>
    <property type="match status" value="1"/>
</dbReference>
<dbReference type="PANTHER" id="PTHR45703">
    <property type="entry name" value="DYNEIN HEAVY CHAIN"/>
    <property type="match status" value="1"/>
</dbReference>
<name>A0A2C6L8Q2_9APIC</name>
<evidence type="ECO:0000313" key="2">
    <source>
        <dbReference type="EMBL" id="PHJ23624.1"/>
    </source>
</evidence>
<dbReference type="OrthoDB" id="424310at2759"/>
<reference evidence="2 3" key="1">
    <citation type="journal article" date="2017" name="Int. J. Parasitol.">
        <title>The genome of the protozoan parasite Cystoisospora suis and a reverse vaccinology approach to identify vaccine candidates.</title>
        <authorList>
            <person name="Palmieri N."/>
            <person name="Shrestha A."/>
            <person name="Ruttkowski B."/>
            <person name="Beck T."/>
            <person name="Vogl C."/>
            <person name="Tomley F."/>
            <person name="Blake D.P."/>
            <person name="Joachim A."/>
        </authorList>
    </citation>
    <scope>NUCLEOTIDE SEQUENCE [LARGE SCALE GENOMIC DNA]</scope>
    <source>
        <strain evidence="2 3">Wien I</strain>
    </source>
</reference>
<evidence type="ECO:0000259" key="1">
    <source>
        <dbReference type="Pfam" id="PF12774"/>
    </source>
</evidence>
<keyword evidence="3" id="KW-1185">Reference proteome</keyword>
<comment type="caution">
    <text evidence="2">The sequence shown here is derived from an EMBL/GenBank/DDBJ whole genome shotgun (WGS) entry which is preliminary data.</text>
</comment>
<organism evidence="2 3">
    <name type="scientific">Cystoisospora suis</name>
    <dbReference type="NCBI Taxonomy" id="483139"/>
    <lineage>
        <taxon>Eukaryota</taxon>
        <taxon>Sar</taxon>
        <taxon>Alveolata</taxon>
        <taxon>Apicomplexa</taxon>
        <taxon>Conoidasida</taxon>
        <taxon>Coccidia</taxon>
        <taxon>Eucoccidiorida</taxon>
        <taxon>Eimeriorina</taxon>
        <taxon>Sarcocystidae</taxon>
        <taxon>Cystoisospora</taxon>
    </lineage>
</organism>
<feature type="non-terminal residue" evidence="2">
    <location>
        <position position="368"/>
    </location>
</feature>
<dbReference type="Gene3D" id="1.10.8.710">
    <property type="match status" value="1"/>
</dbReference>
<dbReference type="InterPro" id="IPR027417">
    <property type="entry name" value="P-loop_NTPase"/>
</dbReference>
<dbReference type="EMBL" id="MIGC01001053">
    <property type="protein sequence ID" value="PHJ23624.1"/>
    <property type="molecule type" value="Genomic_DNA"/>
</dbReference>
<dbReference type="Pfam" id="PF12774">
    <property type="entry name" value="AAA_6"/>
    <property type="match status" value="1"/>
</dbReference>
<protein>
    <submittedName>
        <fullName evidence="2">Dynein heavy chain</fullName>
    </submittedName>
</protein>
<accession>A0A2C6L8Q2</accession>
<dbReference type="GeneID" id="94425936"/>
<proteinExistence type="predicted"/>
<feature type="domain" description="Dynein heavy chain hydrolytic ATP-binding dynein motor region" evidence="1">
    <location>
        <begin position="1"/>
        <end position="209"/>
    </location>
</feature>
<sequence>MNPGYAGRSNLPDNLKQLFREIAMIVPDKQLIAQVTLFAQGFRSAERLASKIISLFDLCDRQLSKQPHYDFGLRSLKSALNSAGSLKRQRLLAGNADSSSSSSSSSSGDEEDVIRVEENLLLRSVCDTVVPKLVAQDVPLLRSLLSGVFPGSDITMLEEKVLCDEIERLCSLRHMKCQGEWREKVLQLYQIQKLQHGVMLVGPVGTGKSGAWRILLDAMEKLDGVKGIAYVLDPKAVPKEQLYGRLDSTTLEWQDGVFTAILRKILQRHWIVFDGDVDPEWAENLNSVLDDNKLLTLPNGERLQIPSNVRLLFEVDTLKHATLATVSRCGMVWFSDSVMEIETLFQHHLNSMKFGEKSLNTTDGAALL</sequence>
<dbReference type="GO" id="GO:0030286">
    <property type="term" value="C:dynein complex"/>
    <property type="evidence" value="ECO:0007669"/>
    <property type="project" value="InterPro"/>
</dbReference>
<dbReference type="VEuPathDB" id="ToxoDB:CSUI_002525"/>
<dbReference type="Gene3D" id="3.40.50.300">
    <property type="entry name" value="P-loop containing nucleotide triphosphate hydrolases"/>
    <property type="match status" value="2"/>
</dbReference>
<dbReference type="AlphaFoldDB" id="A0A2C6L8Q2"/>